<keyword evidence="3" id="KW-1185">Reference proteome</keyword>
<feature type="compositionally biased region" description="Basic and acidic residues" evidence="1">
    <location>
        <begin position="72"/>
        <end position="92"/>
    </location>
</feature>
<dbReference type="GeneID" id="18912979"/>
<evidence type="ECO:0000313" key="2">
    <source>
        <dbReference type="EMBL" id="EKM54764.1"/>
    </source>
</evidence>
<feature type="region of interest" description="Disordered" evidence="1">
    <location>
        <begin position="178"/>
        <end position="307"/>
    </location>
</feature>
<feature type="compositionally biased region" description="Basic and acidic residues" evidence="1">
    <location>
        <begin position="273"/>
        <end position="293"/>
    </location>
</feature>
<dbReference type="InParanoid" id="K5W730"/>
<dbReference type="RefSeq" id="XP_007397442.1">
    <property type="nucleotide sequence ID" value="XM_007397380.1"/>
</dbReference>
<sequence>MATSRRSRAHAVRSIGSHIMISSRARLVEEITFQRDVHIIPSSLQWRPGAATANPATVAPGSHRQVDSQYVESDHHPNRQEGIRRKDVHSEDQCQTDGQAEKKTTRRNRHILNIGVLQAGGRFAASEPWMSCPIMVVVSIENRSTLVLPIVHVTVIIIRHAWGKPVVVASPGQKSLRGLSGLGGGGERRYPADGARSPKRGGSTFRTSERHSSYRSEYNVRSGGRNSPRLKEQTSPDVHIIPSSLQWRPGAATANPATVAPGSHRQVDSQYVESDHHPNRQEGIRRKDVHSEDQCQTDGQAEKKTTRRNRHILNIGVLQAGGRFAASEPWMSCPIMVVVSIENRSTLVLPIVHVTVIIIRHAWGKPVVVASPGQKSLRGLSGLGGGGERRYPADGARSPKRGGSTFRTSERHSSYRSEYNVRSGGRNSPRLKEQTSP</sequence>
<feature type="region of interest" description="Disordered" evidence="1">
    <location>
        <begin position="374"/>
        <end position="437"/>
    </location>
</feature>
<dbReference type="HOGENOM" id="CLU_627150_0_0_1"/>
<dbReference type="Proteomes" id="UP000008370">
    <property type="component" value="Unassembled WGS sequence"/>
</dbReference>
<gene>
    <name evidence="2" type="ORF">PHACADRAFT_210546</name>
</gene>
<accession>K5W730</accession>
<feature type="region of interest" description="Disordered" evidence="1">
    <location>
        <begin position="54"/>
        <end position="106"/>
    </location>
</feature>
<proteinExistence type="predicted"/>
<evidence type="ECO:0000256" key="1">
    <source>
        <dbReference type="SAM" id="MobiDB-lite"/>
    </source>
</evidence>
<dbReference type="EMBL" id="JH930473">
    <property type="protein sequence ID" value="EKM54764.1"/>
    <property type="molecule type" value="Genomic_DNA"/>
</dbReference>
<protein>
    <submittedName>
        <fullName evidence="2">Uncharacterized protein</fullName>
    </submittedName>
</protein>
<dbReference type="KEGG" id="pco:PHACADRAFT_210546"/>
<reference evidence="2 3" key="1">
    <citation type="journal article" date="2012" name="BMC Genomics">
        <title>Comparative genomics of the white-rot fungi, Phanerochaete carnosa and P. chrysosporium, to elucidate the genetic basis of the distinct wood types they colonize.</title>
        <authorList>
            <person name="Suzuki H."/>
            <person name="MacDonald J."/>
            <person name="Syed K."/>
            <person name="Salamov A."/>
            <person name="Hori C."/>
            <person name="Aerts A."/>
            <person name="Henrissat B."/>
            <person name="Wiebenga A."/>
            <person name="vanKuyk P.A."/>
            <person name="Barry K."/>
            <person name="Lindquist E."/>
            <person name="LaButti K."/>
            <person name="Lapidus A."/>
            <person name="Lucas S."/>
            <person name="Coutinho P."/>
            <person name="Gong Y."/>
            <person name="Samejima M."/>
            <person name="Mahadevan R."/>
            <person name="Abou-Zaid M."/>
            <person name="de Vries R.P."/>
            <person name="Igarashi K."/>
            <person name="Yadav J.S."/>
            <person name="Grigoriev I.V."/>
            <person name="Master E.R."/>
        </authorList>
    </citation>
    <scope>NUCLEOTIDE SEQUENCE [LARGE SCALE GENOMIC DNA]</scope>
    <source>
        <strain evidence="2 3">HHB-10118-sp</strain>
    </source>
</reference>
<dbReference type="AlphaFoldDB" id="K5W730"/>
<organism evidence="2 3">
    <name type="scientific">Phanerochaete carnosa (strain HHB-10118-sp)</name>
    <name type="common">White-rot fungus</name>
    <name type="synonym">Peniophora carnosa</name>
    <dbReference type="NCBI Taxonomy" id="650164"/>
    <lineage>
        <taxon>Eukaryota</taxon>
        <taxon>Fungi</taxon>
        <taxon>Dikarya</taxon>
        <taxon>Basidiomycota</taxon>
        <taxon>Agaricomycotina</taxon>
        <taxon>Agaricomycetes</taxon>
        <taxon>Polyporales</taxon>
        <taxon>Phanerochaetaceae</taxon>
        <taxon>Phanerochaete</taxon>
    </lineage>
</organism>
<name>K5W730_PHACS</name>
<evidence type="ECO:0000313" key="3">
    <source>
        <dbReference type="Proteomes" id="UP000008370"/>
    </source>
</evidence>